<evidence type="ECO:0000313" key="2">
    <source>
        <dbReference type="Proteomes" id="UP000308886"/>
    </source>
</evidence>
<accession>A0AC61QM07</accession>
<comment type="caution">
    <text evidence="1">The sequence shown here is derived from an EMBL/GenBank/DDBJ whole genome shotgun (WGS) entry which is preliminary data.</text>
</comment>
<protein>
    <submittedName>
        <fullName evidence="1">GlsB/YeaQ/YmgE family stress response membrane protein</fullName>
    </submittedName>
</protein>
<sequence>MISGIISGIVAGYIASRLQKGEGSGCLVNLFLGLLGGVVGSLVFGLFGLTAYSWIGEMITAIIGAVIVLWLFAKLR</sequence>
<dbReference type="EMBL" id="SRZC01000031">
    <property type="protein sequence ID" value="TGX80026.1"/>
    <property type="molecule type" value="Genomic_DNA"/>
</dbReference>
<keyword evidence="2" id="KW-1185">Reference proteome</keyword>
<gene>
    <name evidence="1" type="ORF">E5358_13865</name>
</gene>
<proteinExistence type="predicted"/>
<organism evidence="1 2">
    <name type="scientific">Palleniella muris</name>
    <dbReference type="NCBI Taxonomy" id="3038145"/>
    <lineage>
        <taxon>Bacteria</taxon>
        <taxon>Pseudomonadati</taxon>
        <taxon>Bacteroidota</taxon>
        <taxon>Bacteroidia</taxon>
        <taxon>Bacteroidales</taxon>
        <taxon>Prevotellaceae</taxon>
        <taxon>Palleniella</taxon>
    </lineage>
</organism>
<reference evidence="1" key="1">
    <citation type="submission" date="2019-04" db="EMBL/GenBank/DDBJ databases">
        <title>Microbes associate with the intestines of laboratory mice.</title>
        <authorList>
            <person name="Navarre W."/>
            <person name="Wong E."/>
            <person name="Huang K."/>
            <person name="Tropini C."/>
            <person name="Ng K."/>
            <person name="Yu B."/>
        </authorList>
    </citation>
    <scope>NUCLEOTIDE SEQUENCE</scope>
    <source>
        <strain evidence="1">NM73_A23</strain>
    </source>
</reference>
<dbReference type="Proteomes" id="UP000308886">
    <property type="component" value="Unassembled WGS sequence"/>
</dbReference>
<name>A0AC61QM07_9BACT</name>
<evidence type="ECO:0000313" key="1">
    <source>
        <dbReference type="EMBL" id="TGX80026.1"/>
    </source>
</evidence>